<gene>
    <name evidence="2" type="ORF">FIBSPDRAFT_1040739</name>
</gene>
<dbReference type="OrthoDB" id="62853at2759"/>
<keyword evidence="3" id="KW-1185">Reference proteome</keyword>
<reference evidence="2 3" key="1">
    <citation type="journal article" date="2016" name="Mol. Biol. Evol.">
        <title>Comparative Genomics of Early-Diverging Mushroom-Forming Fungi Provides Insights into the Origins of Lignocellulose Decay Capabilities.</title>
        <authorList>
            <person name="Nagy L.G."/>
            <person name="Riley R."/>
            <person name="Tritt A."/>
            <person name="Adam C."/>
            <person name="Daum C."/>
            <person name="Floudas D."/>
            <person name="Sun H."/>
            <person name="Yadav J.S."/>
            <person name="Pangilinan J."/>
            <person name="Larsson K.H."/>
            <person name="Matsuura K."/>
            <person name="Barry K."/>
            <person name="Labutti K."/>
            <person name="Kuo R."/>
            <person name="Ohm R.A."/>
            <person name="Bhattacharya S.S."/>
            <person name="Shirouzu T."/>
            <person name="Yoshinaga Y."/>
            <person name="Martin F.M."/>
            <person name="Grigoriev I.V."/>
            <person name="Hibbett D.S."/>
        </authorList>
    </citation>
    <scope>NUCLEOTIDE SEQUENCE [LARGE SCALE GENOMIC DNA]</scope>
    <source>
        <strain evidence="2 3">CBS 109695</strain>
    </source>
</reference>
<evidence type="ECO:0000313" key="2">
    <source>
        <dbReference type="EMBL" id="KZP26473.1"/>
    </source>
</evidence>
<evidence type="ECO:0000256" key="1">
    <source>
        <dbReference type="SAM" id="MobiDB-lite"/>
    </source>
</evidence>
<organism evidence="2 3">
    <name type="scientific">Athelia psychrophila</name>
    <dbReference type="NCBI Taxonomy" id="1759441"/>
    <lineage>
        <taxon>Eukaryota</taxon>
        <taxon>Fungi</taxon>
        <taxon>Dikarya</taxon>
        <taxon>Basidiomycota</taxon>
        <taxon>Agaricomycotina</taxon>
        <taxon>Agaricomycetes</taxon>
        <taxon>Agaricomycetidae</taxon>
        <taxon>Atheliales</taxon>
        <taxon>Atheliaceae</taxon>
        <taxon>Athelia</taxon>
    </lineage>
</organism>
<proteinExistence type="predicted"/>
<dbReference type="Proteomes" id="UP000076532">
    <property type="component" value="Unassembled WGS sequence"/>
</dbReference>
<accession>A0A166PUV2</accession>
<sequence length="226" mass="25168">MPDEEEAKEDSRSLNATPPPIAPKPGATPDHPIFAAVEDDLRDAKWVGTHGQEEDLRSALGKTILRVEELSTLLRVAYRTTTELETNLEVAPSNLKLDQVNNNMETFLHHGRNRVSSSTALEDDEEAKRVREWRHKLQKAFLTPKAPPKSEDMPQLDALFTSVEQYDKMSIEYLSFSKIGKVMRHISTLKADNIPLNAKYNFLTRAQSAMEVDASAGAIAAAEAAE</sequence>
<dbReference type="EMBL" id="KV417514">
    <property type="protein sequence ID" value="KZP26473.1"/>
    <property type="molecule type" value="Genomic_DNA"/>
</dbReference>
<name>A0A166PUV2_9AGAM</name>
<feature type="region of interest" description="Disordered" evidence="1">
    <location>
        <begin position="1"/>
        <end position="32"/>
    </location>
</feature>
<protein>
    <submittedName>
        <fullName evidence="2">Uncharacterized protein</fullName>
    </submittedName>
</protein>
<evidence type="ECO:0000313" key="3">
    <source>
        <dbReference type="Proteomes" id="UP000076532"/>
    </source>
</evidence>
<dbReference type="AlphaFoldDB" id="A0A166PUV2"/>